<dbReference type="NCBIfam" id="TIGR01357">
    <property type="entry name" value="aroB"/>
    <property type="match status" value="1"/>
</dbReference>
<keyword evidence="11 18" id="KW-0479">Metal-binding</keyword>
<dbReference type="UniPathway" id="UPA00053">
    <property type="reaction ID" value="UER00085"/>
</dbReference>
<evidence type="ECO:0000256" key="11">
    <source>
        <dbReference type="ARBA" id="ARBA00022723"/>
    </source>
</evidence>
<dbReference type="RefSeq" id="WP_011713940.1">
    <property type="nucleotide sequence ID" value="NC_008576.1"/>
</dbReference>
<evidence type="ECO:0000256" key="17">
    <source>
        <dbReference type="ARBA" id="ARBA00023285"/>
    </source>
</evidence>
<evidence type="ECO:0000256" key="4">
    <source>
        <dbReference type="ARBA" id="ARBA00004496"/>
    </source>
</evidence>
<evidence type="ECO:0000256" key="6">
    <source>
        <dbReference type="ARBA" id="ARBA00005412"/>
    </source>
</evidence>
<keyword evidence="22" id="KW-1185">Reference proteome</keyword>
<dbReference type="InterPro" id="IPR050071">
    <property type="entry name" value="Dehydroquinate_synthase"/>
</dbReference>
<evidence type="ECO:0000256" key="7">
    <source>
        <dbReference type="ARBA" id="ARBA00013031"/>
    </source>
</evidence>
<dbReference type="SUPFAM" id="SSF56796">
    <property type="entry name" value="Dehydroquinate synthase-like"/>
    <property type="match status" value="1"/>
</dbReference>
<dbReference type="Gene3D" id="3.40.50.1970">
    <property type="match status" value="1"/>
</dbReference>
<keyword evidence="9 18" id="KW-0963">Cytoplasm</keyword>
<evidence type="ECO:0000259" key="20">
    <source>
        <dbReference type="Pfam" id="PF24621"/>
    </source>
</evidence>
<dbReference type="GO" id="GO:0003856">
    <property type="term" value="F:3-dehydroquinate synthase activity"/>
    <property type="evidence" value="ECO:0007669"/>
    <property type="project" value="UniProtKB-UniRule"/>
</dbReference>
<evidence type="ECO:0000256" key="14">
    <source>
        <dbReference type="ARBA" id="ARBA00023027"/>
    </source>
</evidence>
<dbReference type="EC" id="4.2.3.4" evidence="7 18"/>
<keyword evidence="10 18" id="KW-0028">Amino-acid biosynthesis</keyword>
<keyword evidence="12 18" id="KW-0547">Nucleotide-binding</keyword>
<proteinExistence type="inferred from homology"/>
<dbReference type="OrthoDB" id="9806583at2"/>
<keyword evidence="17 18" id="KW-0170">Cobalt</keyword>
<keyword evidence="14 18" id="KW-0520">NAD</keyword>
<dbReference type="PANTHER" id="PTHR43622:SF7">
    <property type="entry name" value="3-DEHYDROQUINATE SYNTHASE, CHLOROPLASTIC"/>
    <property type="match status" value="1"/>
</dbReference>
<comment type="cofactor">
    <cofactor evidence="2 18">
        <name>NAD(+)</name>
        <dbReference type="ChEBI" id="CHEBI:57540"/>
    </cofactor>
</comment>
<dbReference type="HOGENOM" id="CLU_001201_0_2_5"/>
<dbReference type="CDD" id="cd08195">
    <property type="entry name" value="DHQS"/>
    <property type="match status" value="1"/>
</dbReference>
<feature type="binding site" evidence="18">
    <location>
        <position position="155"/>
    </location>
    <ligand>
        <name>NAD(+)</name>
        <dbReference type="ChEBI" id="CHEBI:57540"/>
    </ligand>
</feature>
<evidence type="ECO:0000256" key="12">
    <source>
        <dbReference type="ARBA" id="ARBA00022741"/>
    </source>
</evidence>
<feature type="binding site" evidence="18">
    <location>
        <begin position="133"/>
        <end position="134"/>
    </location>
    <ligand>
        <name>NAD(+)</name>
        <dbReference type="ChEBI" id="CHEBI:57540"/>
    </ligand>
</feature>
<dbReference type="GO" id="GO:0046872">
    <property type="term" value="F:metal ion binding"/>
    <property type="evidence" value="ECO:0007669"/>
    <property type="project" value="UniProtKB-KW"/>
</dbReference>
<dbReference type="PANTHER" id="PTHR43622">
    <property type="entry name" value="3-DEHYDROQUINATE SYNTHASE"/>
    <property type="match status" value="1"/>
</dbReference>
<evidence type="ECO:0000256" key="9">
    <source>
        <dbReference type="ARBA" id="ARBA00022490"/>
    </source>
</evidence>
<keyword evidence="13 18" id="KW-0862">Zinc</keyword>
<reference evidence="22" key="1">
    <citation type="journal article" date="2009" name="Appl. Environ. Microbiol.">
        <title>Complete genome sequence of the chemolithoautotrophic marine magnetotactic coccus strain MC-1.</title>
        <authorList>
            <person name="Schubbe S."/>
            <person name="Williams T.J."/>
            <person name="Xie G."/>
            <person name="Kiss H.E."/>
            <person name="Brettin T.S."/>
            <person name="Martinez D."/>
            <person name="Ross C.A."/>
            <person name="Schuler D."/>
            <person name="Cox B.L."/>
            <person name="Nealson K.H."/>
            <person name="Bazylinski D.A."/>
        </authorList>
    </citation>
    <scope>NUCLEOTIDE SEQUENCE [LARGE SCALE GENOMIC DNA]</scope>
    <source>
        <strain evidence="22">ATCC BAA-1437 / JCM 17883 / MC-1</strain>
    </source>
</reference>
<evidence type="ECO:0000313" key="21">
    <source>
        <dbReference type="EMBL" id="ABK44819.1"/>
    </source>
</evidence>
<sequence length="369" mass="39596">MSVRETLSLDLGDRSYEIVIGENVLASLGARLKPMLKGRQIGLVTNETVAPLYAETVIRSLEEAGFQVTLVILPDGERYKNWETLNLIFDALIGAKFERQGAIVALGGGVVGDMAGYAAASLLRGVPYVQVPTTLLAQVDSSVGGKTGINHPLGKNLIGAFYQPKLVLMDLATLHTLPKRELLAGLAEVIKYGIIWDEALFQQLEEQLEPLLALDYGVLAKVVHRCCVIKAEVVAKDERETGVRALLNLGHTFGHAIENLAGYGENLHGEAVGMGMMMAAHMAYLRGMVDAALVARVRALIVRAGLPEFPAQRQPLAAYLDAMGRDKKVVAGKMRFVLPTGMGAAVVVDDVTDASLAQVLAPYASDVQN</sequence>
<feature type="binding site" evidence="18">
    <location>
        <position position="251"/>
    </location>
    <ligand>
        <name>Zn(2+)</name>
        <dbReference type="ChEBI" id="CHEBI:29105"/>
    </ligand>
</feature>
<feature type="domain" description="3-dehydroquinate synthase C-terminal" evidence="20">
    <location>
        <begin position="185"/>
        <end position="329"/>
    </location>
</feature>
<name>A0LA26_MAGMM</name>
<dbReference type="Pfam" id="PF24621">
    <property type="entry name" value="DHQS_C"/>
    <property type="match status" value="1"/>
</dbReference>
<dbReference type="Proteomes" id="UP000002586">
    <property type="component" value="Chromosome"/>
</dbReference>
<dbReference type="AlphaFoldDB" id="A0LA26"/>
<keyword evidence="15 18" id="KW-0057">Aromatic amino acid biosynthesis</keyword>
<feature type="binding site" evidence="18">
    <location>
        <begin position="75"/>
        <end position="80"/>
    </location>
    <ligand>
        <name>NAD(+)</name>
        <dbReference type="ChEBI" id="CHEBI:57540"/>
    </ligand>
</feature>
<comment type="pathway">
    <text evidence="5 18">Metabolic intermediate biosynthesis; chorismate biosynthesis; chorismate from D-erythrose 4-phosphate and phosphoenolpyruvate: step 2/7.</text>
</comment>
<dbReference type="GO" id="GO:0000166">
    <property type="term" value="F:nucleotide binding"/>
    <property type="evidence" value="ECO:0007669"/>
    <property type="project" value="UniProtKB-KW"/>
</dbReference>
<evidence type="ECO:0000256" key="5">
    <source>
        <dbReference type="ARBA" id="ARBA00004661"/>
    </source>
</evidence>
<dbReference type="GO" id="GO:0005737">
    <property type="term" value="C:cytoplasm"/>
    <property type="evidence" value="ECO:0007669"/>
    <property type="project" value="UniProtKB-SubCell"/>
</dbReference>
<dbReference type="InterPro" id="IPR030960">
    <property type="entry name" value="DHQS/DOIS_N"/>
</dbReference>
<protein>
    <recommendedName>
        <fullName evidence="8 18">3-dehydroquinate synthase</fullName>
        <shortName evidence="18">DHQS</shortName>
        <ecNumber evidence="7 18">4.2.3.4</ecNumber>
    </recommendedName>
</protein>
<dbReference type="InterPro" id="IPR016037">
    <property type="entry name" value="DHQ_synth_AroB"/>
</dbReference>
<comment type="subcellular location">
    <subcellularLocation>
        <location evidence="4 18">Cytoplasm</location>
    </subcellularLocation>
</comment>
<evidence type="ECO:0000256" key="18">
    <source>
        <dbReference type="HAMAP-Rule" id="MF_00110"/>
    </source>
</evidence>
<feature type="binding site" evidence="18">
    <location>
        <position position="188"/>
    </location>
    <ligand>
        <name>Zn(2+)</name>
        <dbReference type="ChEBI" id="CHEBI:29105"/>
    </ligand>
</feature>
<dbReference type="GO" id="GO:0009073">
    <property type="term" value="P:aromatic amino acid family biosynthetic process"/>
    <property type="evidence" value="ECO:0007669"/>
    <property type="project" value="UniProtKB-KW"/>
</dbReference>
<evidence type="ECO:0000313" key="22">
    <source>
        <dbReference type="Proteomes" id="UP000002586"/>
    </source>
</evidence>
<gene>
    <name evidence="18" type="primary">aroB</name>
    <name evidence="21" type="ordered locus">Mmc1_2319</name>
</gene>
<dbReference type="HAMAP" id="MF_00110">
    <property type="entry name" value="DHQ_synthase"/>
    <property type="match status" value="1"/>
</dbReference>
<accession>A0LA26</accession>
<dbReference type="InterPro" id="IPR030963">
    <property type="entry name" value="DHQ_synth_fam"/>
</dbReference>
<evidence type="ECO:0000256" key="3">
    <source>
        <dbReference type="ARBA" id="ARBA00003485"/>
    </source>
</evidence>
<comment type="function">
    <text evidence="3 18">Catalyzes the conversion of 3-deoxy-D-arabino-heptulosonate 7-phosphate (DAHP) to dehydroquinate (DHQ).</text>
</comment>
<dbReference type="EMBL" id="CP000471">
    <property type="protein sequence ID" value="ABK44819.1"/>
    <property type="molecule type" value="Genomic_DNA"/>
</dbReference>
<dbReference type="PIRSF" id="PIRSF001455">
    <property type="entry name" value="DHQ_synth"/>
    <property type="match status" value="1"/>
</dbReference>
<comment type="cofactor">
    <cofactor evidence="18">
        <name>Co(2+)</name>
        <dbReference type="ChEBI" id="CHEBI:48828"/>
    </cofactor>
    <cofactor evidence="18">
        <name>Zn(2+)</name>
        <dbReference type="ChEBI" id="CHEBI:29105"/>
    </cofactor>
    <text evidence="18">Binds 1 divalent metal cation per subunit. Can use either Co(2+) or Zn(2+).</text>
</comment>
<feature type="binding site" evidence="18">
    <location>
        <position position="146"/>
    </location>
    <ligand>
        <name>NAD(+)</name>
        <dbReference type="ChEBI" id="CHEBI:57540"/>
    </ligand>
</feature>
<evidence type="ECO:0000256" key="10">
    <source>
        <dbReference type="ARBA" id="ARBA00022605"/>
    </source>
</evidence>
<dbReference type="KEGG" id="mgm:Mmc1_2319"/>
<evidence type="ECO:0000256" key="1">
    <source>
        <dbReference type="ARBA" id="ARBA00001393"/>
    </source>
</evidence>
<feature type="binding site" evidence="18">
    <location>
        <begin position="109"/>
        <end position="113"/>
    </location>
    <ligand>
        <name>NAD(+)</name>
        <dbReference type="ChEBI" id="CHEBI:57540"/>
    </ligand>
</feature>
<dbReference type="InterPro" id="IPR056179">
    <property type="entry name" value="DHQS_C"/>
</dbReference>
<evidence type="ECO:0000256" key="16">
    <source>
        <dbReference type="ARBA" id="ARBA00023239"/>
    </source>
</evidence>
<feature type="domain" description="3-dehydroquinate synthase N-terminal" evidence="19">
    <location>
        <begin position="71"/>
        <end position="182"/>
    </location>
</feature>
<reference evidence="21 22" key="2">
    <citation type="journal article" date="2012" name="Int. J. Syst. Evol. Microbiol.">
        <title>Magnetococcus marinus gen. nov., sp. nov., a marine, magnetotactic bacterium that represents a novel lineage (Magnetococcaceae fam. nov.; Magnetococcales ord. nov.) at the base of the Alphaproteobacteria.</title>
        <authorList>
            <person name="Bazylinski D.A."/>
            <person name="Williams T.J."/>
            <person name="Lefevre C.T."/>
            <person name="Berg R.J."/>
            <person name="Zhang C.L."/>
            <person name="Bowser S.S."/>
            <person name="Dean A.J."/>
            <person name="Beveridge T.J."/>
        </authorList>
    </citation>
    <scope>NUCLEOTIDE SEQUENCE [LARGE SCALE GENOMIC DNA]</scope>
    <source>
        <strain evidence="22">ATCC BAA-1437 / JCM 17883 / MC-1</strain>
    </source>
</reference>
<dbReference type="GO" id="GO:0008652">
    <property type="term" value="P:amino acid biosynthetic process"/>
    <property type="evidence" value="ECO:0007669"/>
    <property type="project" value="UniProtKB-KW"/>
</dbReference>
<feature type="binding site" evidence="18">
    <location>
        <position position="268"/>
    </location>
    <ligand>
        <name>Zn(2+)</name>
        <dbReference type="ChEBI" id="CHEBI:29105"/>
    </ligand>
</feature>
<evidence type="ECO:0000259" key="19">
    <source>
        <dbReference type="Pfam" id="PF01761"/>
    </source>
</evidence>
<keyword evidence="16 18" id="KW-0456">Lyase</keyword>
<evidence type="ECO:0000256" key="2">
    <source>
        <dbReference type="ARBA" id="ARBA00001911"/>
    </source>
</evidence>
<evidence type="ECO:0000256" key="8">
    <source>
        <dbReference type="ARBA" id="ARBA00017684"/>
    </source>
</evidence>
<feature type="binding site" evidence="18">
    <location>
        <begin position="173"/>
        <end position="176"/>
    </location>
    <ligand>
        <name>NAD(+)</name>
        <dbReference type="ChEBI" id="CHEBI:57540"/>
    </ligand>
</feature>
<organism evidence="21 22">
    <name type="scientific">Magnetococcus marinus (strain ATCC BAA-1437 / JCM 17883 / MC-1)</name>
    <dbReference type="NCBI Taxonomy" id="156889"/>
    <lineage>
        <taxon>Bacteria</taxon>
        <taxon>Pseudomonadati</taxon>
        <taxon>Pseudomonadota</taxon>
        <taxon>Magnetococcia</taxon>
        <taxon>Magnetococcales</taxon>
        <taxon>Magnetococcaceae</taxon>
        <taxon>Magnetococcus</taxon>
    </lineage>
</organism>
<comment type="catalytic activity">
    <reaction evidence="1 18">
        <text>7-phospho-2-dehydro-3-deoxy-D-arabino-heptonate = 3-dehydroquinate + phosphate</text>
        <dbReference type="Rhea" id="RHEA:21968"/>
        <dbReference type="ChEBI" id="CHEBI:32364"/>
        <dbReference type="ChEBI" id="CHEBI:43474"/>
        <dbReference type="ChEBI" id="CHEBI:58394"/>
        <dbReference type="EC" id="4.2.3.4"/>
    </reaction>
</comment>
<evidence type="ECO:0000256" key="13">
    <source>
        <dbReference type="ARBA" id="ARBA00022833"/>
    </source>
</evidence>
<dbReference type="eggNOG" id="COG0337">
    <property type="taxonomic scope" value="Bacteria"/>
</dbReference>
<comment type="similarity">
    <text evidence="6 18">Belongs to the sugar phosphate cyclases superfamily. Dehydroquinate synthase family.</text>
</comment>
<dbReference type="GO" id="GO:0009423">
    <property type="term" value="P:chorismate biosynthetic process"/>
    <property type="evidence" value="ECO:0007669"/>
    <property type="project" value="UniProtKB-UniRule"/>
</dbReference>
<dbReference type="Pfam" id="PF01761">
    <property type="entry name" value="DHQ_synthase"/>
    <property type="match status" value="1"/>
</dbReference>
<dbReference type="STRING" id="156889.Mmc1_2319"/>
<dbReference type="FunFam" id="3.40.50.1970:FF:000001">
    <property type="entry name" value="3-dehydroquinate synthase"/>
    <property type="match status" value="1"/>
</dbReference>
<evidence type="ECO:0000256" key="15">
    <source>
        <dbReference type="ARBA" id="ARBA00023141"/>
    </source>
</evidence>
<dbReference type="Gene3D" id="1.20.1090.10">
    <property type="entry name" value="Dehydroquinate synthase-like - alpha domain"/>
    <property type="match status" value="1"/>
</dbReference>